<dbReference type="InterPro" id="IPR056698">
    <property type="entry name" value="DUF7796"/>
</dbReference>
<sequence>MQIDEYLFWSLKLNENGEAELALLVLEKGLQHFPESKELWAYKSAVAGSYNYSYIQKQATAEAATLFNDKNELFSIEYDKALSISKKSAYEYISSSIKAGEVVHEVIFSKIKSIMEKCFPDVKEILEIIPALNILDYYFAMLQLYGHLENREKELALLEGLVAFFNKTSVNHEVSQAIRSRHKAVLQKISSSLSDENTQPLIKKRPRVALCISGQFRVGLDELKQNIGYFTESCDCDIFIASWGKSHDIIPSDIFSPTWRPKVFARSLPNIFSGRVLTLSSKYFFKKFPSLIQFAQNYTEPEEISIDEIREELNPQGVTISNEERFTNSIIARHNPASVDELNQYKMFFNIKTCNDLKRRYEKKHGFKYDLVVRMRPDSIFSGKFDPESYPISPENFYVNYLNVGRMADALGIGCSETMDHYAQIWSIISKGVGQVKIPGFRRKLHPHTTIFDHMWLSGYNLVFKSMPPAPLKLPEEFKAEEIFPGVVQDISKRLEISEDDLLDLKAIVADLKNELSGNNARLSLLLETAAAETQNSDLKKQLNAFIHTEDKQINITNQHRINSHTTYNNIELSDITKYLQNYSTNSHNNISDVLPLIQFWTDQNKDEAREITLKLISICKSKGRFETASNLLHYVSSNL</sequence>
<accession>A0A1X7CYT1</accession>
<dbReference type="Proteomes" id="UP000192906">
    <property type="component" value="Unassembled WGS sequence"/>
</dbReference>
<feature type="domain" description="DUF7796" evidence="1">
    <location>
        <begin position="320"/>
        <end position="420"/>
    </location>
</feature>
<evidence type="ECO:0000313" key="2">
    <source>
        <dbReference type="EMBL" id="SMF05579.1"/>
    </source>
</evidence>
<dbReference type="STRING" id="1519643.SAMN06295933_1444"/>
<dbReference type="RefSeq" id="WP_085100440.1">
    <property type="nucleotide sequence ID" value="NZ_FWZU01000002.1"/>
</dbReference>
<reference evidence="3" key="1">
    <citation type="submission" date="2017-04" db="EMBL/GenBank/DDBJ databases">
        <authorList>
            <person name="Varghese N."/>
            <person name="Submissions S."/>
        </authorList>
    </citation>
    <scope>NUCLEOTIDE SEQUENCE [LARGE SCALE GENOMIC DNA]</scope>
    <source>
        <strain evidence="3">K3S</strain>
    </source>
</reference>
<evidence type="ECO:0000259" key="1">
    <source>
        <dbReference type="Pfam" id="PF25072"/>
    </source>
</evidence>
<keyword evidence="3" id="KW-1185">Reference proteome</keyword>
<evidence type="ECO:0000313" key="3">
    <source>
        <dbReference type="Proteomes" id="UP000192906"/>
    </source>
</evidence>
<dbReference type="EMBL" id="FWZU01000002">
    <property type="protein sequence ID" value="SMF05579.1"/>
    <property type="molecule type" value="Genomic_DNA"/>
</dbReference>
<gene>
    <name evidence="2" type="ORF">SAMN06295933_1444</name>
</gene>
<proteinExistence type="predicted"/>
<dbReference type="OrthoDB" id="7060753at2"/>
<protein>
    <recommendedName>
        <fullName evidence="1">DUF7796 domain-containing protein</fullName>
    </recommendedName>
</protein>
<dbReference type="AlphaFoldDB" id="A0A1X7CYT1"/>
<name>A0A1X7CYT1_9BACT</name>
<dbReference type="Pfam" id="PF25072">
    <property type="entry name" value="DUF7796"/>
    <property type="match status" value="1"/>
</dbReference>
<organism evidence="2 3">
    <name type="scientific">Desulfovibrio gilichinskyi</name>
    <dbReference type="NCBI Taxonomy" id="1519643"/>
    <lineage>
        <taxon>Bacteria</taxon>
        <taxon>Pseudomonadati</taxon>
        <taxon>Thermodesulfobacteriota</taxon>
        <taxon>Desulfovibrionia</taxon>
        <taxon>Desulfovibrionales</taxon>
        <taxon>Desulfovibrionaceae</taxon>
        <taxon>Desulfovibrio</taxon>
    </lineage>
</organism>